<dbReference type="PANTHER" id="PTHR37804:SF1">
    <property type="entry name" value="CDAA REGULATORY PROTEIN CDAR"/>
    <property type="match status" value="1"/>
</dbReference>
<evidence type="ECO:0000313" key="2">
    <source>
        <dbReference type="Proteomes" id="UP000198393"/>
    </source>
</evidence>
<sequence length="308" mass="35457">MIPKILSNWKVVVLSFLGATTFWFFSALGKEYNYRIQHPIEFVYNKDSLIAIKALPEFVDIDVSGGGWDLFRESFWFVDPVVFELDNPAAIRYLTRPTILPIISDQLKEYRVNFLYTDTLYVNIDRKVSRSVNLRIDSTKISMDDDYRIITPITLSPDTATIYGPTSFIDTLKQDYHIKLEAKSIDKAFDRFVKLGLPEAFDIYSTPPTVNVKFEVDRFDRLEIASMVEMQNFPADSSVYITNPNVTVRFVVQRELREDYFSDDFKVVVDYNLINKGDSTAPAIVVYHPENVLEVETIPDSLAISYGN</sequence>
<dbReference type="Gene3D" id="2.170.120.40">
    <property type="entry name" value="YbbR-like domain"/>
    <property type="match status" value="1"/>
</dbReference>
<dbReference type="AlphaFoldDB" id="A0A239IHD7"/>
<name>A0A239IHD7_EKHLU</name>
<accession>A0A239IHD7</accession>
<keyword evidence="2" id="KW-1185">Reference proteome</keyword>
<proteinExistence type="predicted"/>
<evidence type="ECO:0000313" key="1">
    <source>
        <dbReference type="EMBL" id="SNS92832.1"/>
    </source>
</evidence>
<dbReference type="EMBL" id="FZPD01000003">
    <property type="protein sequence ID" value="SNS92832.1"/>
    <property type="molecule type" value="Genomic_DNA"/>
</dbReference>
<dbReference type="InterPro" id="IPR053154">
    <property type="entry name" value="c-di-AMP_regulator"/>
</dbReference>
<dbReference type="Proteomes" id="UP000198393">
    <property type="component" value="Unassembled WGS sequence"/>
</dbReference>
<reference evidence="1 2" key="1">
    <citation type="submission" date="2017-06" db="EMBL/GenBank/DDBJ databases">
        <authorList>
            <person name="Kim H.J."/>
            <person name="Triplett B.A."/>
        </authorList>
    </citation>
    <scope>NUCLEOTIDE SEQUENCE [LARGE SCALE GENOMIC DNA]</scope>
    <source>
        <strain evidence="1 2">DSM 19307</strain>
    </source>
</reference>
<dbReference type="RefSeq" id="WP_089356408.1">
    <property type="nucleotide sequence ID" value="NZ_FZPD01000003.1"/>
</dbReference>
<gene>
    <name evidence="1" type="ORF">SAMN05421640_1662</name>
</gene>
<protein>
    <recommendedName>
        <fullName evidence="3">YbbR-like protein</fullName>
    </recommendedName>
</protein>
<organism evidence="1 2">
    <name type="scientific">Ekhidna lutea</name>
    <dbReference type="NCBI Taxonomy" id="447679"/>
    <lineage>
        <taxon>Bacteria</taxon>
        <taxon>Pseudomonadati</taxon>
        <taxon>Bacteroidota</taxon>
        <taxon>Cytophagia</taxon>
        <taxon>Cytophagales</taxon>
        <taxon>Reichenbachiellaceae</taxon>
        <taxon>Ekhidna</taxon>
    </lineage>
</organism>
<dbReference type="PANTHER" id="PTHR37804">
    <property type="entry name" value="CDAA REGULATORY PROTEIN CDAR"/>
    <property type="match status" value="1"/>
</dbReference>
<evidence type="ECO:0008006" key="3">
    <source>
        <dbReference type="Google" id="ProtNLM"/>
    </source>
</evidence>
<dbReference type="OrthoDB" id="1115707at2"/>